<dbReference type="Pfam" id="PF10387">
    <property type="entry name" value="DUF2442"/>
    <property type="match status" value="1"/>
</dbReference>
<evidence type="ECO:0000313" key="1">
    <source>
        <dbReference type="EMBL" id="QAY59111.1"/>
    </source>
</evidence>
<gene>
    <name evidence="1" type="ORF">ET475_03290</name>
</gene>
<organism evidence="1 2">
    <name type="scientific">Microbacterium protaetiae</name>
    <dbReference type="NCBI Taxonomy" id="2509458"/>
    <lineage>
        <taxon>Bacteria</taxon>
        <taxon>Bacillati</taxon>
        <taxon>Actinomycetota</taxon>
        <taxon>Actinomycetes</taxon>
        <taxon>Micrococcales</taxon>
        <taxon>Microbacteriaceae</taxon>
        <taxon>Microbacterium</taxon>
    </lineage>
</organism>
<dbReference type="OrthoDB" id="2613291at2"/>
<dbReference type="RefSeq" id="WP_129385987.1">
    <property type="nucleotide sequence ID" value="NZ_CP035494.1"/>
</dbReference>
<reference evidence="1 2" key="1">
    <citation type="submission" date="2019-01" db="EMBL/GenBank/DDBJ databases">
        <title>Genome sequencing of strain DFW100M-13.</title>
        <authorList>
            <person name="Heo J."/>
            <person name="Kim S.-J."/>
            <person name="Kim J.-S."/>
            <person name="Hong S.-B."/>
            <person name="Kwon S.-W."/>
        </authorList>
    </citation>
    <scope>NUCLEOTIDE SEQUENCE [LARGE SCALE GENOMIC DNA]</scope>
    <source>
        <strain evidence="1 2">DFW100M-13</strain>
    </source>
</reference>
<dbReference type="InterPro" id="IPR018841">
    <property type="entry name" value="DUF2442"/>
</dbReference>
<sequence>MSSLIETIEAVDVRVSDDALIVTLKDGRAVSAPLKWFPRLQAATPVQRSKWEILGPGTTLHWEEIDEDISVRWLLTGTD</sequence>
<dbReference type="Proteomes" id="UP000293995">
    <property type="component" value="Chromosome"/>
</dbReference>
<accession>A0A4V0YD13</accession>
<keyword evidence="2" id="KW-1185">Reference proteome</keyword>
<dbReference type="Gene3D" id="3.30.2020.40">
    <property type="entry name" value="Uncharacterised protein PF10387, DUF2442"/>
    <property type="match status" value="1"/>
</dbReference>
<proteinExistence type="predicted"/>
<dbReference type="AlphaFoldDB" id="A0A4V0YD13"/>
<dbReference type="EMBL" id="CP035494">
    <property type="protein sequence ID" value="QAY59111.1"/>
    <property type="molecule type" value="Genomic_DNA"/>
</dbReference>
<evidence type="ECO:0000313" key="2">
    <source>
        <dbReference type="Proteomes" id="UP000293995"/>
    </source>
</evidence>
<protein>
    <submittedName>
        <fullName evidence="1">DUF2442 domain-containing protein</fullName>
    </submittedName>
</protein>
<dbReference type="KEGG" id="mprt:ET475_03290"/>
<name>A0A4V0YD13_9MICO</name>